<dbReference type="Proteomes" id="UP000516421">
    <property type="component" value="Chromosome"/>
</dbReference>
<dbReference type="GO" id="GO:0005829">
    <property type="term" value="C:cytosol"/>
    <property type="evidence" value="ECO:0007669"/>
    <property type="project" value="TreeGrafter"/>
</dbReference>
<gene>
    <name evidence="6" type="primary">xseB</name>
    <name evidence="7" type="ORF">IDM48_03530</name>
</gene>
<name>A0A7H2BLF0_9MICC</name>
<dbReference type="NCBIfam" id="NF002139">
    <property type="entry name" value="PRK00977.1-3"/>
    <property type="match status" value="1"/>
</dbReference>
<dbReference type="HAMAP" id="MF_00337">
    <property type="entry name" value="Exonuc_7_S"/>
    <property type="match status" value="1"/>
</dbReference>
<accession>A0A7H2BLF0</accession>
<dbReference type="InterPro" id="IPR003761">
    <property type="entry name" value="Exonuc_VII_S"/>
</dbReference>
<dbReference type="PANTHER" id="PTHR34137:SF1">
    <property type="entry name" value="EXODEOXYRIBONUCLEASE 7 SMALL SUBUNIT"/>
    <property type="match status" value="1"/>
</dbReference>
<dbReference type="InterPro" id="IPR037004">
    <property type="entry name" value="Exonuc_VII_ssu_sf"/>
</dbReference>
<dbReference type="SUPFAM" id="SSF116842">
    <property type="entry name" value="XseB-like"/>
    <property type="match status" value="1"/>
</dbReference>
<dbReference type="GO" id="GO:0008855">
    <property type="term" value="F:exodeoxyribonuclease VII activity"/>
    <property type="evidence" value="ECO:0007669"/>
    <property type="project" value="UniProtKB-UniRule"/>
</dbReference>
<evidence type="ECO:0000256" key="2">
    <source>
        <dbReference type="ARBA" id="ARBA00022490"/>
    </source>
</evidence>
<dbReference type="RefSeq" id="WP_190618075.1">
    <property type="nucleotide sequence ID" value="NZ_BAAAHX010000009.1"/>
</dbReference>
<comment type="similarity">
    <text evidence="1 6">Belongs to the XseB family.</text>
</comment>
<keyword evidence="4 6" id="KW-0378">Hydrolase</keyword>
<evidence type="ECO:0000256" key="4">
    <source>
        <dbReference type="ARBA" id="ARBA00022801"/>
    </source>
</evidence>
<dbReference type="AlphaFoldDB" id="A0A7H2BLF0"/>
<comment type="function">
    <text evidence="6">Bidirectionally degrades single-stranded DNA into large acid-insoluble oligonucleotides, which are then degraded further into small acid-soluble oligonucleotides.</text>
</comment>
<dbReference type="NCBIfam" id="TIGR01280">
    <property type="entry name" value="xseB"/>
    <property type="match status" value="1"/>
</dbReference>
<proteinExistence type="inferred from homology"/>
<keyword evidence="8" id="KW-1185">Reference proteome</keyword>
<keyword evidence="5 6" id="KW-0269">Exonuclease</keyword>
<evidence type="ECO:0000313" key="7">
    <source>
        <dbReference type="EMBL" id="QNV40496.1"/>
    </source>
</evidence>
<dbReference type="EC" id="3.1.11.6" evidence="6"/>
<dbReference type="Gene3D" id="1.10.287.1040">
    <property type="entry name" value="Exonuclease VII, small subunit"/>
    <property type="match status" value="1"/>
</dbReference>
<evidence type="ECO:0000256" key="5">
    <source>
        <dbReference type="ARBA" id="ARBA00022839"/>
    </source>
</evidence>
<dbReference type="Pfam" id="PF02609">
    <property type="entry name" value="Exonuc_VII_S"/>
    <property type="match status" value="1"/>
</dbReference>
<dbReference type="PANTHER" id="PTHR34137">
    <property type="entry name" value="EXODEOXYRIBONUCLEASE 7 SMALL SUBUNIT"/>
    <property type="match status" value="1"/>
</dbReference>
<dbReference type="GO" id="GO:0009318">
    <property type="term" value="C:exodeoxyribonuclease VII complex"/>
    <property type="evidence" value="ECO:0007669"/>
    <property type="project" value="UniProtKB-UniRule"/>
</dbReference>
<evidence type="ECO:0000256" key="1">
    <source>
        <dbReference type="ARBA" id="ARBA00009998"/>
    </source>
</evidence>
<dbReference type="EMBL" id="CP061538">
    <property type="protein sequence ID" value="QNV40496.1"/>
    <property type="molecule type" value="Genomic_DNA"/>
</dbReference>
<comment type="subunit">
    <text evidence="6">Heterooligomer composed of large and small subunits.</text>
</comment>
<evidence type="ECO:0000313" key="8">
    <source>
        <dbReference type="Proteomes" id="UP000516421"/>
    </source>
</evidence>
<reference evidence="7 8" key="1">
    <citation type="submission" date="2020-09" db="EMBL/GenBank/DDBJ databases">
        <title>Investigation of environmental microbe.</title>
        <authorList>
            <person name="Ou Y."/>
            <person name="Kang Q."/>
        </authorList>
    </citation>
    <scope>NUCLEOTIDE SEQUENCE [LARGE SCALE GENOMIC DNA]</scope>
    <source>
        <strain evidence="7 8">KJZ-9</strain>
    </source>
</reference>
<evidence type="ECO:0000256" key="3">
    <source>
        <dbReference type="ARBA" id="ARBA00022722"/>
    </source>
</evidence>
<keyword evidence="3 6" id="KW-0540">Nuclease</keyword>
<keyword evidence="2 6" id="KW-0963">Cytoplasm</keyword>
<protein>
    <recommendedName>
        <fullName evidence="6">Exodeoxyribonuclease 7 small subunit</fullName>
        <ecNumber evidence="6">3.1.11.6</ecNumber>
    </recommendedName>
    <alternativeName>
        <fullName evidence="6">Exodeoxyribonuclease VII small subunit</fullName>
        <shortName evidence="6">Exonuclease VII small subunit</shortName>
    </alternativeName>
</protein>
<organism evidence="7 8">
    <name type="scientific">Rothia amarae</name>
    <dbReference type="NCBI Taxonomy" id="169480"/>
    <lineage>
        <taxon>Bacteria</taxon>
        <taxon>Bacillati</taxon>
        <taxon>Actinomycetota</taxon>
        <taxon>Actinomycetes</taxon>
        <taxon>Micrococcales</taxon>
        <taxon>Micrococcaceae</taxon>
        <taxon>Rothia</taxon>
    </lineage>
</organism>
<sequence>MSDQNNTEHKRAAQNIEFSVSAQGAPVEELSYEQARAELMQVVSRMESGSSNLEETIALWERGEQLATRCEAWLDGARQRLTAAKEARSSSDTE</sequence>
<comment type="catalytic activity">
    <reaction evidence="6">
        <text>Exonucleolytic cleavage in either 5'- to 3'- or 3'- to 5'-direction to yield nucleoside 5'-phosphates.</text>
        <dbReference type="EC" id="3.1.11.6"/>
    </reaction>
</comment>
<dbReference type="GO" id="GO:0006308">
    <property type="term" value="P:DNA catabolic process"/>
    <property type="evidence" value="ECO:0007669"/>
    <property type="project" value="UniProtKB-UniRule"/>
</dbReference>
<evidence type="ECO:0000256" key="6">
    <source>
        <dbReference type="HAMAP-Rule" id="MF_00337"/>
    </source>
</evidence>
<comment type="subcellular location">
    <subcellularLocation>
        <location evidence="6">Cytoplasm</location>
    </subcellularLocation>
</comment>
<dbReference type="KEGG" id="rama:IDM48_03530"/>